<dbReference type="CDD" id="cd17574">
    <property type="entry name" value="REC_OmpR"/>
    <property type="match status" value="1"/>
</dbReference>
<dbReference type="Gene3D" id="1.10.10.10">
    <property type="entry name" value="Winged helix-like DNA-binding domain superfamily/Winged helix DNA-binding domain"/>
    <property type="match status" value="1"/>
</dbReference>
<dbReference type="PROSITE" id="PS50110">
    <property type="entry name" value="RESPONSE_REGULATORY"/>
    <property type="match status" value="1"/>
</dbReference>
<dbReference type="Proteomes" id="UP000537718">
    <property type="component" value="Unassembled WGS sequence"/>
</dbReference>
<gene>
    <name evidence="8" type="ORF">HDE69_001519</name>
</gene>
<dbReference type="Pfam" id="PF00072">
    <property type="entry name" value="Response_reg"/>
    <property type="match status" value="1"/>
</dbReference>
<feature type="domain" description="OmpR/PhoB-type" evidence="7">
    <location>
        <begin position="125"/>
        <end position="222"/>
    </location>
</feature>
<dbReference type="InterPro" id="IPR039420">
    <property type="entry name" value="WalR-like"/>
</dbReference>
<dbReference type="PROSITE" id="PS51755">
    <property type="entry name" value="OMPR_PHOB"/>
    <property type="match status" value="1"/>
</dbReference>
<evidence type="ECO:0000313" key="8">
    <source>
        <dbReference type="EMBL" id="MBB5620470.1"/>
    </source>
</evidence>
<dbReference type="InterPro" id="IPR011006">
    <property type="entry name" value="CheY-like_superfamily"/>
</dbReference>
<keyword evidence="1 4" id="KW-0597">Phosphoprotein</keyword>
<proteinExistence type="predicted"/>
<comment type="caution">
    <text evidence="8">The sequence shown here is derived from an EMBL/GenBank/DDBJ whole genome shotgun (WGS) entry which is preliminary data.</text>
</comment>
<dbReference type="Pfam" id="PF00486">
    <property type="entry name" value="Trans_reg_C"/>
    <property type="match status" value="1"/>
</dbReference>
<evidence type="ECO:0000259" key="7">
    <source>
        <dbReference type="PROSITE" id="PS51755"/>
    </source>
</evidence>
<reference evidence="8 9" key="1">
    <citation type="submission" date="2020-08" db="EMBL/GenBank/DDBJ databases">
        <title>Genomic Encyclopedia of Type Strains, Phase IV (KMG-V): Genome sequencing to study the core and pangenomes of soil and plant-associated prokaryotes.</title>
        <authorList>
            <person name="Whitman W."/>
        </authorList>
    </citation>
    <scope>NUCLEOTIDE SEQUENCE [LARGE SCALE GENOMIC DNA]</scope>
    <source>
        <strain evidence="8 9">MP7CTX6</strain>
    </source>
</reference>
<sequence length="223" mass="25765">MTDILFVEDEIDLAQIVSDCLIFKGYAVSHYTNGTDAYQHFIKSRPDIIILDVMVPELDGFDLARKIREIDEQIPIIFVTARVQTADVLKGFGIGGSDYMKKPYSIEELIVRMEVQLKRLEKSSSTIYPIGAYQFDAIYSKLTFNGKEQKISYRESELLRMLVEHQTQIVKRADILSELWEYESFFTGRSLDVFISRLRSYLKSDPNIEIVNIRGVGYMLVIH</sequence>
<dbReference type="AlphaFoldDB" id="A0A7W9DJT7"/>
<dbReference type="GO" id="GO:0000976">
    <property type="term" value="F:transcription cis-regulatory region binding"/>
    <property type="evidence" value="ECO:0007669"/>
    <property type="project" value="TreeGrafter"/>
</dbReference>
<feature type="domain" description="Response regulatory" evidence="6">
    <location>
        <begin position="3"/>
        <end position="117"/>
    </location>
</feature>
<feature type="modified residue" description="4-aspartylphosphate" evidence="4">
    <location>
        <position position="52"/>
    </location>
</feature>
<protein>
    <submittedName>
        <fullName evidence="8">DNA-binding response OmpR family regulator</fullName>
    </submittedName>
</protein>
<dbReference type="InterPro" id="IPR001789">
    <property type="entry name" value="Sig_transdc_resp-reg_receiver"/>
</dbReference>
<dbReference type="PANTHER" id="PTHR48111">
    <property type="entry name" value="REGULATOR OF RPOS"/>
    <property type="match status" value="1"/>
</dbReference>
<dbReference type="CDD" id="cd00383">
    <property type="entry name" value="trans_reg_C"/>
    <property type="match status" value="1"/>
</dbReference>
<evidence type="ECO:0000256" key="2">
    <source>
        <dbReference type="ARBA" id="ARBA00023012"/>
    </source>
</evidence>
<dbReference type="SUPFAM" id="SSF52172">
    <property type="entry name" value="CheY-like"/>
    <property type="match status" value="1"/>
</dbReference>
<evidence type="ECO:0000256" key="1">
    <source>
        <dbReference type="ARBA" id="ARBA00022553"/>
    </source>
</evidence>
<organism evidence="8 9">
    <name type="scientific">Pedobacter cryoconitis</name>
    <dbReference type="NCBI Taxonomy" id="188932"/>
    <lineage>
        <taxon>Bacteria</taxon>
        <taxon>Pseudomonadati</taxon>
        <taxon>Bacteroidota</taxon>
        <taxon>Sphingobacteriia</taxon>
        <taxon>Sphingobacteriales</taxon>
        <taxon>Sphingobacteriaceae</taxon>
        <taxon>Pedobacter</taxon>
    </lineage>
</organism>
<dbReference type="GO" id="GO:0005829">
    <property type="term" value="C:cytosol"/>
    <property type="evidence" value="ECO:0007669"/>
    <property type="project" value="TreeGrafter"/>
</dbReference>
<accession>A0A7W9DJT7</accession>
<dbReference type="SMART" id="SM00448">
    <property type="entry name" value="REC"/>
    <property type="match status" value="1"/>
</dbReference>
<dbReference type="EMBL" id="JACHCF010000003">
    <property type="protein sequence ID" value="MBB5620470.1"/>
    <property type="molecule type" value="Genomic_DNA"/>
</dbReference>
<dbReference type="GO" id="GO:0032993">
    <property type="term" value="C:protein-DNA complex"/>
    <property type="evidence" value="ECO:0007669"/>
    <property type="project" value="TreeGrafter"/>
</dbReference>
<feature type="DNA-binding region" description="OmpR/PhoB-type" evidence="5">
    <location>
        <begin position="125"/>
        <end position="222"/>
    </location>
</feature>
<keyword evidence="2" id="KW-0902">Two-component regulatory system</keyword>
<evidence type="ECO:0000256" key="5">
    <source>
        <dbReference type="PROSITE-ProRule" id="PRU01091"/>
    </source>
</evidence>
<dbReference type="Gene3D" id="3.40.50.2300">
    <property type="match status" value="1"/>
</dbReference>
<evidence type="ECO:0000313" key="9">
    <source>
        <dbReference type="Proteomes" id="UP000537718"/>
    </source>
</evidence>
<dbReference type="RefSeq" id="WP_183866495.1">
    <property type="nucleotide sequence ID" value="NZ_JACHCF010000003.1"/>
</dbReference>
<dbReference type="GO" id="GO:0006355">
    <property type="term" value="P:regulation of DNA-templated transcription"/>
    <property type="evidence" value="ECO:0007669"/>
    <property type="project" value="InterPro"/>
</dbReference>
<dbReference type="InterPro" id="IPR001867">
    <property type="entry name" value="OmpR/PhoB-type_DNA-bd"/>
</dbReference>
<name>A0A7W9DJT7_9SPHI</name>
<evidence type="ECO:0000256" key="3">
    <source>
        <dbReference type="ARBA" id="ARBA00023125"/>
    </source>
</evidence>
<keyword evidence="3 5" id="KW-0238">DNA-binding</keyword>
<dbReference type="GO" id="GO:0000156">
    <property type="term" value="F:phosphorelay response regulator activity"/>
    <property type="evidence" value="ECO:0007669"/>
    <property type="project" value="TreeGrafter"/>
</dbReference>
<evidence type="ECO:0000259" key="6">
    <source>
        <dbReference type="PROSITE" id="PS50110"/>
    </source>
</evidence>
<evidence type="ECO:0000256" key="4">
    <source>
        <dbReference type="PROSITE-ProRule" id="PRU00169"/>
    </source>
</evidence>
<dbReference type="InterPro" id="IPR036388">
    <property type="entry name" value="WH-like_DNA-bd_sf"/>
</dbReference>
<dbReference type="SMART" id="SM00862">
    <property type="entry name" value="Trans_reg_C"/>
    <property type="match status" value="1"/>
</dbReference>
<dbReference type="PANTHER" id="PTHR48111:SF40">
    <property type="entry name" value="PHOSPHATE REGULON TRANSCRIPTIONAL REGULATORY PROTEIN PHOB"/>
    <property type="match status" value="1"/>
</dbReference>
<dbReference type="Gene3D" id="6.10.250.690">
    <property type="match status" value="1"/>
</dbReference>